<name>A0AB34JT98_PRYPA</name>
<keyword evidence="3" id="KW-0472">Membrane</keyword>
<dbReference type="GO" id="GO:0030248">
    <property type="term" value="F:cellulose binding"/>
    <property type="evidence" value="ECO:0007669"/>
    <property type="project" value="InterPro"/>
</dbReference>
<evidence type="ECO:0000313" key="6">
    <source>
        <dbReference type="Proteomes" id="UP001515480"/>
    </source>
</evidence>
<dbReference type="Proteomes" id="UP001515480">
    <property type="component" value="Unassembled WGS sequence"/>
</dbReference>
<feature type="compositionally biased region" description="Pro residues" evidence="2">
    <location>
        <begin position="331"/>
        <end position="356"/>
    </location>
</feature>
<keyword evidence="3" id="KW-1133">Transmembrane helix</keyword>
<feature type="compositionally biased region" description="Polar residues" evidence="2">
    <location>
        <begin position="89"/>
        <end position="110"/>
    </location>
</feature>
<gene>
    <name evidence="5" type="ORF">AB1Y20_019066</name>
</gene>
<evidence type="ECO:0000256" key="2">
    <source>
        <dbReference type="SAM" id="MobiDB-lite"/>
    </source>
</evidence>
<proteinExistence type="predicted"/>
<keyword evidence="3" id="KW-0812">Transmembrane</keyword>
<dbReference type="InterPro" id="IPR000254">
    <property type="entry name" value="CBD"/>
</dbReference>
<accession>A0AB34JT98</accession>
<evidence type="ECO:0000313" key="5">
    <source>
        <dbReference type="EMBL" id="KAL1524157.1"/>
    </source>
</evidence>
<feature type="transmembrane region" description="Helical" evidence="3">
    <location>
        <begin position="55"/>
        <end position="74"/>
    </location>
</feature>
<keyword evidence="6" id="KW-1185">Reference proteome</keyword>
<dbReference type="GO" id="GO:0005576">
    <property type="term" value="C:extracellular region"/>
    <property type="evidence" value="ECO:0007669"/>
    <property type="project" value="InterPro"/>
</dbReference>
<evidence type="ECO:0000259" key="4">
    <source>
        <dbReference type="SMART" id="SM00236"/>
    </source>
</evidence>
<dbReference type="SMART" id="SM00236">
    <property type="entry name" value="fCBD"/>
    <property type="match status" value="1"/>
</dbReference>
<dbReference type="AlphaFoldDB" id="A0AB34JT98"/>
<reference evidence="5 6" key="1">
    <citation type="journal article" date="2024" name="Science">
        <title>Giant polyketide synthase enzymes in the biosynthesis of giant marine polyether toxins.</title>
        <authorList>
            <person name="Fallon T.R."/>
            <person name="Shende V.V."/>
            <person name="Wierzbicki I.H."/>
            <person name="Pendleton A.L."/>
            <person name="Watervoot N.F."/>
            <person name="Auber R.P."/>
            <person name="Gonzalez D.J."/>
            <person name="Wisecaver J.H."/>
            <person name="Moore B.S."/>
        </authorList>
    </citation>
    <scope>NUCLEOTIDE SEQUENCE [LARGE SCALE GENOMIC DNA]</scope>
    <source>
        <strain evidence="5 6">12B1</strain>
    </source>
</reference>
<sequence>MAAAAAGDGSDLLKSIGAATRKKFSKLSEEEEAENMSAPTSHAVCDHYRLKHRCLFLLGMLTFICGALLVSRGLDVLLLPPQHADAHASSPSFWRTTPLHSDTPPATKTAPSPRGIPPSALPPAPPQLVSESSEPGGLAICLRGITANGLQPRFHPNEASTWTDAWDAGLGGGLCVCPDGQEYQAGDEGSQCTSIACHGGSSKSCYPERGPWTHRKVVCGELISWQLELYGHSTTNGKRSKDVIVPLTDVGADSQAMHEVCFDHLAEEHLRQYTLEERVVCFRLVEALGSWESIGCTNWNFVENLASRHEVAMQHNILLSFSAARQHKKLPPLPPMMPAPSNPPASPHSPGPPPPSISWQLSVDTCERAFRQPSHLFRKMWDLEERMQHSAERPACWEIARDCQGSNCHLDNTTYWEEARSGTHCGDNWYSGSMDAHGNFRTPAAALLGFDGDIHRVCPGNCDYAGFNILQLFDPVIKYNTCRNFEWQICAAKGKLRYQKENLITFALAPKELNLHGNPPFGCCSGWTDRMCSISTGFANDDIYYLEVCLYSQICSNRESLFTIDSLKEWRCDFDDEGFDRLVQLLRGGPSEGELGGVCDVGAVGDAACPNGLYQQCGGQFWNGLTCCKTGAQCVGDMWYKQCRP</sequence>
<feature type="region of interest" description="Disordered" evidence="2">
    <location>
        <begin position="89"/>
        <end position="133"/>
    </location>
</feature>
<dbReference type="EMBL" id="JBGBPQ010000005">
    <property type="protein sequence ID" value="KAL1524157.1"/>
    <property type="molecule type" value="Genomic_DNA"/>
</dbReference>
<evidence type="ECO:0000256" key="1">
    <source>
        <dbReference type="ARBA" id="ARBA00022729"/>
    </source>
</evidence>
<feature type="compositionally biased region" description="Pro residues" evidence="2">
    <location>
        <begin position="114"/>
        <end position="126"/>
    </location>
</feature>
<dbReference type="GO" id="GO:0005975">
    <property type="term" value="P:carbohydrate metabolic process"/>
    <property type="evidence" value="ECO:0007669"/>
    <property type="project" value="InterPro"/>
</dbReference>
<keyword evidence="1" id="KW-0732">Signal</keyword>
<protein>
    <recommendedName>
        <fullName evidence="4">CBM1 domain-containing protein</fullName>
    </recommendedName>
</protein>
<organism evidence="5 6">
    <name type="scientific">Prymnesium parvum</name>
    <name type="common">Toxic golden alga</name>
    <dbReference type="NCBI Taxonomy" id="97485"/>
    <lineage>
        <taxon>Eukaryota</taxon>
        <taxon>Haptista</taxon>
        <taxon>Haptophyta</taxon>
        <taxon>Prymnesiophyceae</taxon>
        <taxon>Prymnesiales</taxon>
        <taxon>Prymnesiaceae</taxon>
        <taxon>Prymnesium</taxon>
    </lineage>
</organism>
<comment type="caution">
    <text evidence="5">The sequence shown here is derived from an EMBL/GenBank/DDBJ whole genome shotgun (WGS) entry which is preliminary data.</text>
</comment>
<feature type="region of interest" description="Disordered" evidence="2">
    <location>
        <begin position="329"/>
        <end position="358"/>
    </location>
</feature>
<feature type="domain" description="CBM1" evidence="4">
    <location>
        <begin position="612"/>
        <end position="644"/>
    </location>
</feature>
<evidence type="ECO:0000256" key="3">
    <source>
        <dbReference type="SAM" id="Phobius"/>
    </source>
</evidence>
<dbReference type="Pfam" id="PF00734">
    <property type="entry name" value="CBM_1"/>
    <property type="match status" value="1"/>
</dbReference>